<comment type="caution">
    <text evidence="1">The sequence shown here is derived from an EMBL/GenBank/DDBJ whole genome shotgun (WGS) entry which is preliminary data.</text>
</comment>
<proteinExistence type="predicted"/>
<protein>
    <submittedName>
        <fullName evidence="1">Uncharacterized protein</fullName>
    </submittedName>
</protein>
<sequence length="215" mass="24756">MIVSPRLSVFSIFYNVSSGGFIMNDKEDAVATLIDNLNKNDSLRRKHASFWNFHNKAAKERGLFAEVYPYFCDVFGEKIEAWGLCEQDPPDIVVSLSNGRLKGVEITELVNERAIDAQLHNPSRYIEELFRFRYREAVVKLHEILVEKERKLKAVQDSYDGLSLLIHTDELLIDSDRFSVEGARVFARGSSVFDGVYLLFSYEPEKERCPIIRLI</sequence>
<keyword evidence="2" id="KW-1185">Reference proteome</keyword>
<gene>
    <name evidence="1" type="ORF">EDC56_1486</name>
</gene>
<organism evidence="1 2">
    <name type="scientific">Sinobacterium caligoides</name>
    <dbReference type="NCBI Taxonomy" id="933926"/>
    <lineage>
        <taxon>Bacteria</taxon>
        <taxon>Pseudomonadati</taxon>
        <taxon>Pseudomonadota</taxon>
        <taxon>Gammaproteobacteria</taxon>
        <taxon>Cellvibrionales</taxon>
        <taxon>Spongiibacteraceae</taxon>
        <taxon>Sinobacterium</taxon>
    </lineage>
</organism>
<evidence type="ECO:0000313" key="2">
    <source>
        <dbReference type="Proteomes" id="UP000275394"/>
    </source>
</evidence>
<reference evidence="1 2" key="1">
    <citation type="submission" date="2018-11" db="EMBL/GenBank/DDBJ databases">
        <title>Genomic Encyclopedia of Type Strains, Phase IV (KMG-IV): sequencing the most valuable type-strain genomes for metagenomic binning, comparative biology and taxonomic classification.</title>
        <authorList>
            <person name="Goeker M."/>
        </authorList>
    </citation>
    <scope>NUCLEOTIDE SEQUENCE [LARGE SCALE GENOMIC DNA]</scope>
    <source>
        <strain evidence="1 2">DSM 100316</strain>
    </source>
</reference>
<name>A0A3N2DN11_9GAMM</name>
<evidence type="ECO:0000313" key="1">
    <source>
        <dbReference type="EMBL" id="ROS01062.1"/>
    </source>
</evidence>
<dbReference type="AlphaFoldDB" id="A0A3N2DN11"/>
<dbReference type="EMBL" id="RKHR01000004">
    <property type="protein sequence ID" value="ROS01062.1"/>
    <property type="molecule type" value="Genomic_DNA"/>
</dbReference>
<dbReference type="Proteomes" id="UP000275394">
    <property type="component" value="Unassembled WGS sequence"/>
</dbReference>
<accession>A0A3N2DN11</accession>